<evidence type="ECO:0000256" key="1">
    <source>
        <dbReference type="ARBA" id="ARBA00012494"/>
    </source>
</evidence>
<protein>
    <recommendedName>
        <fullName evidence="1">RNA-directed RNA polymerase</fullName>
        <ecNumber evidence="1">2.7.7.48</ecNumber>
    </recommendedName>
</protein>
<dbReference type="Proteomes" id="UP000152019">
    <property type="component" value="Genome"/>
</dbReference>
<dbReference type="EMBL" id="KR704195">
    <property type="protein sequence ID" value="ALL27236.1"/>
    <property type="molecule type" value="Genomic_RNA"/>
</dbReference>
<evidence type="ECO:0000256" key="2">
    <source>
        <dbReference type="ARBA" id="ARBA00022484"/>
    </source>
</evidence>
<dbReference type="InterPro" id="IPR054006">
    <property type="entry name" value="RdRP_N"/>
</dbReference>
<keyword evidence="2 7" id="KW-0696">RNA-directed RNA polymerase</keyword>
<dbReference type="Pfam" id="PF22212">
    <property type="entry name" value="CPV_RdRP_pol_dom"/>
    <property type="match status" value="1"/>
</dbReference>
<keyword evidence="4" id="KW-0548">Nucleotidyltransferase</keyword>
<proteinExistence type="evidence at protein level"/>
<reference evidence="9" key="4">
    <citation type="journal article" date="2017" name="J. Mol. Biol.">
        <title>Near-Atomic Resolution Structure Determination of a Cypovirus Capsid and Polymerase Complex Using Cryo-EM at 200kV.</title>
        <authorList>
            <person name="Li X."/>
            <person name="Zhou N."/>
            <person name="Chen W."/>
            <person name="Zhu B."/>
            <person name="Wang X."/>
            <person name="Xu B."/>
            <person name="Wang J."/>
            <person name="Liu H."/>
            <person name="Cheng L."/>
        </authorList>
    </citation>
    <scope>STRUCTURE BY ELECTRON MICROSCOPY (3.90 ANGSTROMS)</scope>
</reference>
<evidence type="ECO:0000259" key="6">
    <source>
        <dbReference type="PROSITE" id="PS50523"/>
    </source>
</evidence>
<dbReference type="PROSITE" id="PS50523">
    <property type="entry name" value="RDRP_DSRNA_REO"/>
    <property type="match status" value="1"/>
</dbReference>
<organism evidence="7 8">
    <name type="scientific">Bombyx mori cytoplasmic polyhedrosis virus</name>
    <name type="common">BmCPV</name>
    <dbReference type="NCBI Taxonomy" id="110829"/>
    <lineage>
        <taxon>Viruses</taxon>
        <taxon>Riboviria</taxon>
        <taxon>Orthornavirae</taxon>
        <taxon>Duplornaviricota</taxon>
        <taxon>Resentoviricetes</taxon>
        <taxon>Reovirales</taxon>
        <taxon>Spinareoviridae</taxon>
        <taxon>Cypovirus</taxon>
        <taxon>Cypovirus altineae</taxon>
        <taxon>Cypovirus 1</taxon>
    </lineage>
</organism>
<reference evidence="8" key="1">
    <citation type="submission" date="2015-05" db="EMBL/GenBank/DDBJ databases">
        <authorList>
            <person name="Zhang Y."/>
            <person name="Yang Z."/>
        </authorList>
    </citation>
    <scope>NUCLEOTIDE SEQUENCE [LARGE SCALE GENOMIC DNA]</scope>
</reference>
<dbReference type="PDBsum" id="5H0R"/>
<keyword evidence="9" id="KW-0002">3D-structure</keyword>
<reference evidence="8" key="2">
    <citation type="submission" date="2015-05" db="EMBL/GenBank/DDBJ databases">
        <authorList>
            <person name="Zhang Y."/>
            <person name="Li Y."/>
        </authorList>
    </citation>
    <scope>NUCLEOTIDE SEQUENCE [LARGE SCALE GENOMIC DNA]</scope>
</reference>
<keyword evidence="5" id="KW-0693">Viral RNA replication</keyword>
<feature type="domain" description="RdRp catalytic" evidence="6">
    <location>
        <begin position="497"/>
        <end position="727"/>
    </location>
</feature>
<evidence type="ECO:0000256" key="4">
    <source>
        <dbReference type="ARBA" id="ARBA00022695"/>
    </source>
</evidence>
<dbReference type="EMDB" id="EMD-9564"/>
<dbReference type="Pfam" id="PF22213">
    <property type="entry name" value="CPV_RdRP_C"/>
    <property type="match status" value="1"/>
</dbReference>
<evidence type="ECO:0000256" key="3">
    <source>
        <dbReference type="ARBA" id="ARBA00022679"/>
    </source>
</evidence>
<evidence type="ECO:0000256" key="5">
    <source>
        <dbReference type="ARBA" id="ARBA00022953"/>
    </source>
</evidence>
<organismHost>
    <name type="scientific">Bombyx mori</name>
    <name type="common">Silk moth</name>
    <dbReference type="NCBI Taxonomy" id="7091"/>
</organismHost>
<name>A0A0S1LIW6_CPVBM</name>
<evidence type="ECO:0007829" key="9">
    <source>
        <dbReference type="PDB" id="5H0R"/>
    </source>
</evidence>
<dbReference type="GO" id="GO:0003968">
    <property type="term" value="F:RNA-directed RNA polymerase activity"/>
    <property type="evidence" value="ECO:0007669"/>
    <property type="project" value="UniProtKB-KW"/>
</dbReference>
<dbReference type="GO" id="GO:0019079">
    <property type="term" value="P:viral genome replication"/>
    <property type="evidence" value="ECO:0007669"/>
    <property type="project" value="InterPro"/>
</dbReference>
<evidence type="ECO:0000313" key="7">
    <source>
        <dbReference type="EMBL" id="ALL27236.1"/>
    </source>
</evidence>
<keyword evidence="3" id="KW-0808">Transferase</keyword>
<dbReference type="InterPro" id="IPR007097">
    <property type="entry name" value="RNA-dir_pol_reovirus"/>
</dbReference>
<dbReference type="PDB" id="5H0R">
    <property type="method" value="EM"/>
    <property type="resolution" value="3.90 A"/>
    <property type="chains" value="F=1-1225"/>
</dbReference>
<reference evidence="8" key="3">
    <citation type="submission" date="2015-05" db="EMBL/GenBank/DDBJ databases">
        <authorList>
            <person name="Zhang Y."/>
        </authorList>
    </citation>
    <scope>NUCLEOTIDE SEQUENCE [LARGE SCALE GENOMIC DNA]</scope>
</reference>
<gene>
    <name evidence="7" type="primary">RdRp</name>
</gene>
<dbReference type="Pfam" id="PF22209">
    <property type="entry name" value="CPV_RdRP_N"/>
    <property type="match status" value="1"/>
</dbReference>
<dbReference type="GO" id="GO:0003723">
    <property type="term" value="F:RNA binding"/>
    <property type="evidence" value="ECO:0007669"/>
    <property type="project" value="InterPro"/>
</dbReference>
<dbReference type="InterPro" id="IPR054002">
    <property type="entry name" value="RdRP_C"/>
</dbReference>
<dbReference type="SMR" id="A0A0S1LIW6"/>
<dbReference type="Gene3D" id="3.90.1850.10">
    <property type="entry name" value="RNA-directed RNA polymerase lambda-3"/>
    <property type="match status" value="1"/>
</dbReference>
<evidence type="ECO:0000313" key="8">
    <source>
        <dbReference type="Proteomes" id="UP000152019"/>
    </source>
</evidence>
<dbReference type="EC" id="2.7.7.48" evidence="1"/>
<sequence length="1225" mass="138908">MLPNTKLHNTIFSETRKFTRESFKEIEHLTARLANDSVARHDFLFNTSIALISDYSGEDSNGNQLQATITIPNEIINPKEYDPSDYPLAEDESFFKQGHKYDYLVTFRAGSLTNTYEPKTKMYKLHAALDKLMHVRQRKSRFADLWRELCAVIASLDVWYQTTNYPLRTYVKLLFHRGDEFPFYESPSQDRIIFNDKSVASILPTFVYTCCQVGTAIMSGILTHVESIVAMNHFLHCAKDSYIDEKLKIKGIGRSWYQEALHNVGQATVPVWSQFNEVIGHRRKSTSEPHFVSSTFISLRAKRAELLYPEFNAYINRAIQLSKTQNDVANYYAACRAMTNDGTFLATLTELSLDAAVFPRIEQRLVTRPAVLMSNTRHESLKQKYTNGVGSIAQSYLSSFTDEIAKRVNGIHHDEAWLNFLTTSSPGRKLTEIEKLEVGGDVAAWSNSRIVMQAVFAREYRTPERIFKSLKAPIKLVERQQSDRRQRAISGLDNDRLFLSFMPYTIGKQIYELNDNAAQGKQAGNAFDIGEMLYWTSQRNVLLSSIDVAGMDASVTTNTKDIYNTFVLDVASKCTVPRFGPYYAKNMEVFEVGKRQSQVRYVNAAWQACALEAADSQTSTSYESEIFGQVKNAEGTYPSGRADTSTHHTVLLQGLVRGNELKRASDGKNSCLATIKILGDDIMEIFQGSESDTYDHAMSNANILNESGFATTAELSQNSIVLLQQLVVNGTFWGFADRISLWTREDTKDIGRLNLAMMELNALIDDLVFRVRRPEGLKMLGFFCGAICLRRFTLSVDNKLYDSTYNNLSKYMTLIKYDKNPDFDSTLMSLILPLAWLFMPRGGEYPAYPFERRDGTFTEDESMFTARGAYKRRLLYDVSNIREMIQQNSMALDDDLLHEYGFTGALLLIDLNILDLIDEVKKEDISPVKVSELATSLEQLGKLGEREKSRRAASDLKIRGHALSNDIVYGYGLQEKIQKSAMATKETTVQSKRVSSRLHDVIVAKTRDYKISTIPADALRLHEFEVEDVTVDLLPHAKHTSYSSLAYNMSFGSDGWFAFALLGGLDRSANLLRLDVASIRGNYHKFSYDDPVFKQGYKIYKSDATLLNDFFTAISAGPKEQGILLRAFAYYSLYGNVEYHYVLSPRQLFFLSDNPVSAERLVRIPPKYYVSTQCRALYNIFSYLHILRSIANNWGKRLKMVLHPGLIAYVRGTSQGAILPEADNV</sequence>
<accession>A0A0S1LIW6</accession>